<evidence type="ECO:0000313" key="3">
    <source>
        <dbReference type="Proteomes" id="UP000664417"/>
    </source>
</evidence>
<keyword evidence="3" id="KW-1185">Reference proteome</keyword>
<feature type="signal peptide" evidence="1">
    <location>
        <begin position="1"/>
        <end position="22"/>
    </location>
</feature>
<organism evidence="2 3">
    <name type="scientific">Acanthopleuribacter pedis</name>
    <dbReference type="NCBI Taxonomy" id="442870"/>
    <lineage>
        <taxon>Bacteria</taxon>
        <taxon>Pseudomonadati</taxon>
        <taxon>Acidobacteriota</taxon>
        <taxon>Holophagae</taxon>
        <taxon>Acanthopleuribacterales</taxon>
        <taxon>Acanthopleuribacteraceae</taxon>
        <taxon>Acanthopleuribacter</taxon>
    </lineage>
</organism>
<sequence length="192" mass="22308">MQLRWAWSFMVFLPVVFPSAYAQMGLKGNPNWDEISEDLGKTIRSRNASKFQRELEHLKQVHGIELAKHYGMIECEKRGSFSGGSLLRAATYYRGIEIIKVIFVELLKNPKGPVGLAHYLNIRESDGLTLLDWVRDRVEFLNNNSRLEEQLRQSVNYMIGYRKRGARFSCELDDKVICDESYRGFLDRILGR</sequence>
<evidence type="ECO:0000313" key="2">
    <source>
        <dbReference type="EMBL" id="MBO1320274.1"/>
    </source>
</evidence>
<protein>
    <submittedName>
        <fullName evidence="2">Uncharacterized protein</fullName>
    </submittedName>
</protein>
<dbReference type="RefSeq" id="WP_207860228.1">
    <property type="nucleotide sequence ID" value="NZ_JAFREP010000016.1"/>
</dbReference>
<name>A0A8J7QA66_9BACT</name>
<keyword evidence="1" id="KW-0732">Signal</keyword>
<feature type="chain" id="PRO_5035222287" evidence="1">
    <location>
        <begin position="23"/>
        <end position="192"/>
    </location>
</feature>
<dbReference type="AlphaFoldDB" id="A0A8J7QA66"/>
<evidence type="ECO:0000256" key="1">
    <source>
        <dbReference type="SAM" id="SignalP"/>
    </source>
</evidence>
<gene>
    <name evidence="2" type="ORF">J3U88_17495</name>
</gene>
<accession>A0A8J7QA66</accession>
<dbReference type="Proteomes" id="UP000664417">
    <property type="component" value="Unassembled WGS sequence"/>
</dbReference>
<comment type="caution">
    <text evidence="2">The sequence shown here is derived from an EMBL/GenBank/DDBJ whole genome shotgun (WGS) entry which is preliminary data.</text>
</comment>
<dbReference type="EMBL" id="JAFREP010000016">
    <property type="protein sequence ID" value="MBO1320274.1"/>
    <property type="molecule type" value="Genomic_DNA"/>
</dbReference>
<proteinExistence type="predicted"/>
<reference evidence="2" key="1">
    <citation type="submission" date="2021-03" db="EMBL/GenBank/DDBJ databases">
        <authorList>
            <person name="Wang G."/>
        </authorList>
    </citation>
    <scope>NUCLEOTIDE SEQUENCE</scope>
    <source>
        <strain evidence="2">KCTC 12899</strain>
    </source>
</reference>